<dbReference type="PANTHER" id="PTHR12526:SF637">
    <property type="entry name" value="GLYCOSYLTRANSFERASE EPSF-RELATED"/>
    <property type="match status" value="1"/>
</dbReference>
<dbReference type="InterPro" id="IPR028098">
    <property type="entry name" value="Glyco_trans_4-like_N"/>
</dbReference>
<dbReference type="SUPFAM" id="SSF53756">
    <property type="entry name" value="UDP-Glycosyltransferase/glycogen phosphorylase"/>
    <property type="match status" value="1"/>
</dbReference>
<feature type="domain" description="Glycosyl transferase family 1" evidence="1">
    <location>
        <begin position="190"/>
        <end position="333"/>
    </location>
</feature>
<dbReference type="GO" id="GO:0016757">
    <property type="term" value="F:glycosyltransferase activity"/>
    <property type="evidence" value="ECO:0007669"/>
    <property type="project" value="InterPro"/>
</dbReference>
<dbReference type="EMBL" id="FOFD01000001">
    <property type="protein sequence ID" value="SEP93569.1"/>
    <property type="molecule type" value="Genomic_DNA"/>
</dbReference>
<accession>A0A1H9BXG1</accession>
<dbReference type="CDD" id="cd03801">
    <property type="entry name" value="GT4_PimA-like"/>
    <property type="match status" value="1"/>
</dbReference>
<feature type="domain" description="Glycosyltransferase subfamily 4-like N-terminal" evidence="2">
    <location>
        <begin position="19"/>
        <end position="183"/>
    </location>
</feature>
<dbReference type="InterPro" id="IPR001296">
    <property type="entry name" value="Glyco_trans_1"/>
</dbReference>
<keyword evidence="3" id="KW-0808">Transferase</keyword>
<dbReference type="Pfam" id="PF00534">
    <property type="entry name" value="Glycos_transf_1"/>
    <property type="match status" value="1"/>
</dbReference>
<reference evidence="4" key="1">
    <citation type="submission" date="2016-10" db="EMBL/GenBank/DDBJ databases">
        <authorList>
            <person name="Varghese N."/>
            <person name="Submissions S."/>
        </authorList>
    </citation>
    <scope>NUCLEOTIDE SEQUENCE [LARGE SCALE GENOMIC DNA]</scope>
    <source>
        <strain evidence="4">DSM 25055</strain>
    </source>
</reference>
<dbReference type="AlphaFoldDB" id="A0A1H9BXG1"/>
<evidence type="ECO:0000313" key="4">
    <source>
        <dbReference type="Proteomes" id="UP000199114"/>
    </source>
</evidence>
<evidence type="ECO:0000313" key="3">
    <source>
        <dbReference type="EMBL" id="SEP93569.1"/>
    </source>
</evidence>
<protein>
    <submittedName>
        <fullName evidence="3">Glycosyltransferase involved in cell wall bisynthesis</fullName>
    </submittedName>
</protein>
<keyword evidence="4" id="KW-1185">Reference proteome</keyword>
<dbReference type="Proteomes" id="UP000199114">
    <property type="component" value="Unassembled WGS sequence"/>
</dbReference>
<dbReference type="RefSeq" id="WP_090613927.1">
    <property type="nucleotide sequence ID" value="NZ_FOFD01000001.1"/>
</dbReference>
<proteinExistence type="predicted"/>
<organism evidence="3 4">
    <name type="scientific">Natrinema salaciae</name>
    <dbReference type="NCBI Taxonomy" id="1186196"/>
    <lineage>
        <taxon>Archaea</taxon>
        <taxon>Methanobacteriati</taxon>
        <taxon>Methanobacteriota</taxon>
        <taxon>Stenosarchaea group</taxon>
        <taxon>Halobacteria</taxon>
        <taxon>Halobacteriales</taxon>
        <taxon>Natrialbaceae</taxon>
        <taxon>Natrinema</taxon>
    </lineage>
</organism>
<dbReference type="PANTHER" id="PTHR12526">
    <property type="entry name" value="GLYCOSYLTRANSFERASE"/>
    <property type="match status" value="1"/>
</dbReference>
<dbReference type="OrthoDB" id="132546at2157"/>
<dbReference type="STRING" id="1186196.SAMN04489841_0887"/>
<gene>
    <name evidence="3" type="ORF">SAMN04489841_0887</name>
</gene>
<evidence type="ECO:0000259" key="1">
    <source>
        <dbReference type="Pfam" id="PF00534"/>
    </source>
</evidence>
<dbReference type="Gene3D" id="3.40.50.2000">
    <property type="entry name" value="Glycogen Phosphorylase B"/>
    <property type="match status" value="2"/>
</dbReference>
<sequence>MTSDLSVLYVNPTKQLRTGIRSLSTGLSATVDATVLTPSDSKSRISEHSRVTYRYYNATYIPGIRYTLPTSSFLRCLSRQISRADLIHVYSYFYPVCVAAVLESVRLDTPSVVTVDSLPGVNWTSGNRLVDLIGRCYTSTLGRATFTAASHVVALGEYLIGTLEPYVSENKLMVIPNGIDTEKFTPSADESANDADTKDLLFVGRLDPVKGVPTLLYALNRLSHYSEKRYRLTIVGDGTKREEYQRLCTDLGIENRVTFDGYQENVVSYYRNHDLFVLPSFSEGQPTVLLEAQSCGLPVVATDVGGASEIVEVGETVPPNDYRALADAIDSFSVGHPDSSHRARSVVKRRYSMEKMCQKYLELYSELTNDE</sequence>
<dbReference type="Pfam" id="PF13439">
    <property type="entry name" value="Glyco_transf_4"/>
    <property type="match status" value="1"/>
</dbReference>
<evidence type="ECO:0000259" key="2">
    <source>
        <dbReference type="Pfam" id="PF13439"/>
    </source>
</evidence>
<name>A0A1H9BXG1_9EURY</name>